<dbReference type="InterPro" id="IPR029063">
    <property type="entry name" value="SAM-dependent_MTases_sf"/>
</dbReference>
<dbReference type="KEGG" id="ahb:bsdtb5_06850"/>
<name>A0A7R7EIL2_9FIRM</name>
<gene>
    <name evidence="1" type="ORF">bsdtb5_06850</name>
</gene>
<accession>A0A7R7EIL2</accession>
<dbReference type="GO" id="GO:0003723">
    <property type="term" value="F:RNA binding"/>
    <property type="evidence" value="ECO:0007669"/>
    <property type="project" value="UniProtKB-KW"/>
</dbReference>
<sequence>MLNFLIQFLKSPRSIGAIAPSGKFLARKMMEPIRFDNAKGIVEFGPGTGSFTREIVRQKSRDSVLILIENNRFFCQQLKEKYKNCQGVYVIYGNAENVNEYLKKYGFDTADYIISGLPFTSLPVKVSENILTSTQKAIGKNGQFITFQYSLAKKKFFKCYFNITECLFELRNLPPAYVLVMKSSLDKEGI</sequence>
<keyword evidence="2" id="KW-1185">Reference proteome</keyword>
<dbReference type="Proteomes" id="UP000595897">
    <property type="component" value="Chromosome"/>
</dbReference>
<dbReference type="SUPFAM" id="SSF53335">
    <property type="entry name" value="S-adenosyl-L-methionine-dependent methyltransferases"/>
    <property type="match status" value="1"/>
</dbReference>
<dbReference type="GO" id="GO:0008168">
    <property type="term" value="F:methyltransferase activity"/>
    <property type="evidence" value="ECO:0007669"/>
    <property type="project" value="UniProtKB-KW"/>
</dbReference>
<dbReference type="GO" id="GO:0032259">
    <property type="term" value="P:methylation"/>
    <property type="evidence" value="ECO:0007669"/>
    <property type="project" value="UniProtKB-KW"/>
</dbReference>
<evidence type="ECO:0000313" key="2">
    <source>
        <dbReference type="Proteomes" id="UP000595897"/>
    </source>
</evidence>
<dbReference type="RefSeq" id="WP_271714670.1">
    <property type="nucleotide sequence ID" value="NZ_AP024169.1"/>
</dbReference>
<keyword evidence="1" id="KW-0808">Transferase</keyword>
<keyword evidence="1" id="KW-0489">Methyltransferase</keyword>
<evidence type="ECO:0000313" key="1">
    <source>
        <dbReference type="EMBL" id="BCN29390.1"/>
    </source>
</evidence>
<dbReference type="Gene3D" id="3.40.50.150">
    <property type="entry name" value="Vaccinia Virus protein VP39"/>
    <property type="match status" value="1"/>
</dbReference>
<reference evidence="1 2" key="1">
    <citation type="submission" date="2020-11" db="EMBL/GenBank/DDBJ databases">
        <title>Draft genome sequencing of a Lachnospiraceae strain isolated from anoxic soil subjected to BSD treatment.</title>
        <authorList>
            <person name="Uek A."/>
            <person name="Tonouchi A."/>
        </authorList>
    </citation>
    <scope>NUCLEOTIDE SEQUENCE [LARGE SCALE GENOMIC DNA]</scope>
    <source>
        <strain evidence="1 2">TB5</strain>
    </source>
</reference>
<proteinExistence type="predicted"/>
<organism evidence="1 2">
    <name type="scientific">Anaeromicropila herbilytica</name>
    <dbReference type="NCBI Taxonomy" id="2785025"/>
    <lineage>
        <taxon>Bacteria</taxon>
        <taxon>Bacillati</taxon>
        <taxon>Bacillota</taxon>
        <taxon>Clostridia</taxon>
        <taxon>Lachnospirales</taxon>
        <taxon>Lachnospiraceae</taxon>
        <taxon>Anaeromicropila</taxon>
    </lineage>
</organism>
<dbReference type="AlphaFoldDB" id="A0A7R7EIL2"/>
<dbReference type="EMBL" id="AP024169">
    <property type="protein sequence ID" value="BCN29390.1"/>
    <property type="molecule type" value="Genomic_DNA"/>
</dbReference>
<protein>
    <submittedName>
        <fullName evidence="1">SAM-dependent methyltransferase</fullName>
    </submittedName>
</protein>